<evidence type="ECO:0000313" key="2">
    <source>
        <dbReference type="Proteomes" id="UP000696573"/>
    </source>
</evidence>
<keyword evidence="2" id="KW-1185">Reference proteome</keyword>
<protein>
    <submittedName>
        <fullName evidence="1">Uncharacterized protein</fullName>
    </submittedName>
</protein>
<dbReference type="EMBL" id="CABFNQ020000451">
    <property type="protein sequence ID" value="CAH0015708.1"/>
    <property type="molecule type" value="Genomic_DNA"/>
</dbReference>
<gene>
    <name evidence="1" type="ORF">CRHIZ90672A_00007899</name>
</gene>
<proteinExistence type="predicted"/>
<dbReference type="AlphaFoldDB" id="A0A9N9V282"/>
<reference evidence="1" key="1">
    <citation type="submission" date="2021-10" db="EMBL/GenBank/DDBJ databases">
        <authorList>
            <person name="Piombo E."/>
        </authorList>
    </citation>
    <scope>NUCLEOTIDE SEQUENCE</scope>
</reference>
<dbReference type="Proteomes" id="UP000696573">
    <property type="component" value="Unassembled WGS sequence"/>
</dbReference>
<sequence length="374" mass="42596">MSEEAMISTFSDEKFDDKVDLIINAFTPEVRATIQNGVFNAESLSKLPKVTQDWPPPGSKCIYLCLYTHQGAQHLDVETFSTYGGQTALQAVIRDNEHTYHTADPTPHHNKARKSPMEHRYMIPMVVWEAEDGKKVSSLYPRLLHHRVFLNAVAARARELSNWPKLEGDGCNTLSPLFHITDGTPVHFMGTRSLLHGERGITTYRKPVTSARYREGLTIHSGIRKGDGAYQLCPLVIAPHIKRKYDLRAGMTCYLVFEIMHDGQPHAIPWLGCPVIGLFEDFRKASRLGVRMEWLHENQWHSIPFQQERFTRYFHEGISDGDLMKALWPWRKAMDIAQALEGTIYTDNEPLNGFDSQISLGSCDILELQTDYLG</sequence>
<comment type="caution">
    <text evidence="1">The sequence shown here is derived from an EMBL/GenBank/DDBJ whole genome shotgun (WGS) entry which is preliminary data.</text>
</comment>
<evidence type="ECO:0000313" key="1">
    <source>
        <dbReference type="EMBL" id="CAH0015708.1"/>
    </source>
</evidence>
<name>A0A9N9V282_9HYPO</name>
<organism evidence="1 2">
    <name type="scientific">Clonostachys rhizophaga</name>
    <dbReference type="NCBI Taxonomy" id="160324"/>
    <lineage>
        <taxon>Eukaryota</taxon>
        <taxon>Fungi</taxon>
        <taxon>Dikarya</taxon>
        <taxon>Ascomycota</taxon>
        <taxon>Pezizomycotina</taxon>
        <taxon>Sordariomycetes</taxon>
        <taxon>Hypocreomycetidae</taxon>
        <taxon>Hypocreales</taxon>
        <taxon>Bionectriaceae</taxon>
        <taxon>Clonostachys</taxon>
    </lineage>
</organism>
<accession>A0A9N9V282</accession>
<dbReference type="OrthoDB" id="5154081at2759"/>